<name>A0A9D1N0B7_9CLOT</name>
<evidence type="ECO:0000256" key="1">
    <source>
        <dbReference type="SAM" id="SignalP"/>
    </source>
</evidence>
<reference evidence="3" key="2">
    <citation type="journal article" date="2021" name="PeerJ">
        <title>Extensive microbial diversity within the chicken gut microbiome revealed by metagenomics and culture.</title>
        <authorList>
            <person name="Gilroy R."/>
            <person name="Ravi A."/>
            <person name="Getino M."/>
            <person name="Pursley I."/>
            <person name="Horton D.L."/>
            <person name="Alikhan N.F."/>
            <person name="Baker D."/>
            <person name="Gharbi K."/>
            <person name="Hall N."/>
            <person name="Watson M."/>
            <person name="Adriaenssens E.M."/>
            <person name="Foster-Nyarko E."/>
            <person name="Jarju S."/>
            <person name="Secka A."/>
            <person name="Antonio M."/>
            <person name="Oren A."/>
            <person name="Chaudhuri R.R."/>
            <person name="La Ragione R."/>
            <person name="Hildebrand F."/>
            <person name="Pallen M.J."/>
        </authorList>
    </citation>
    <scope>NUCLEOTIDE SEQUENCE</scope>
    <source>
        <strain evidence="3">CHK154-7741</strain>
    </source>
</reference>
<feature type="domain" description="Glycosyl hydrolase family 13 catalytic" evidence="2">
    <location>
        <begin position="50"/>
        <end position="386"/>
    </location>
</feature>
<dbReference type="InterPro" id="IPR017853">
    <property type="entry name" value="GH"/>
</dbReference>
<proteinExistence type="predicted"/>
<dbReference type="SUPFAM" id="SSF51445">
    <property type="entry name" value="(Trans)glycosidases"/>
    <property type="match status" value="1"/>
</dbReference>
<organism evidence="3 4">
    <name type="scientific">Candidatus Limenecus avicola</name>
    <dbReference type="NCBI Taxonomy" id="2840847"/>
    <lineage>
        <taxon>Bacteria</taxon>
        <taxon>Bacillati</taxon>
        <taxon>Bacillota</taxon>
        <taxon>Clostridia</taxon>
        <taxon>Eubacteriales</taxon>
        <taxon>Clostridiaceae</taxon>
        <taxon>Clostridiaceae incertae sedis</taxon>
        <taxon>Candidatus Limenecus</taxon>
    </lineage>
</organism>
<feature type="chain" id="PRO_5039380971" description="Glycosyl hydrolase family 13 catalytic domain-containing protein" evidence="1">
    <location>
        <begin position="27"/>
        <end position="529"/>
    </location>
</feature>
<reference evidence="3" key="1">
    <citation type="submission" date="2020-10" db="EMBL/GenBank/DDBJ databases">
        <authorList>
            <person name="Gilroy R."/>
        </authorList>
    </citation>
    <scope>NUCLEOTIDE SEQUENCE</scope>
    <source>
        <strain evidence="3">CHK154-7741</strain>
    </source>
</reference>
<comment type="caution">
    <text evidence="3">The sequence shown here is derived from an EMBL/GenBank/DDBJ whole genome shotgun (WGS) entry which is preliminary data.</text>
</comment>
<evidence type="ECO:0000259" key="2">
    <source>
        <dbReference type="SMART" id="SM00642"/>
    </source>
</evidence>
<dbReference type="AlphaFoldDB" id="A0A9D1N0B7"/>
<dbReference type="SMART" id="SM00642">
    <property type="entry name" value="Aamy"/>
    <property type="match status" value="1"/>
</dbReference>
<keyword evidence="1" id="KW-0732">Signal</keyword>
<dbReference type="InterPro" id="IPR006047">
    <property type="entry name" value="GH13_cat_dom"/>
</dbReference>
<dbReference type="EMBL" id="DVOD01000035">
    <property type="protein sequence ID" value="HIU92464.1"/>
    <property type="molecule type" value="Genomic_DNA"/>
</dbReference>
<dbReference type="PANTHER" id="PTHR10357:SF179">
    <property type="entry name" value="NEUTRAL AND BASIC AMINO ACID TRANSPORT PROTEIN RBAT"/>
    <property type="match status" value="1"/>
</dbReference>
<dbReference type="Gene3D" id="3.20.20.80">
    <property type="entry name" value="Glycosidases"/>
    <property type="match status" value="1"/>
</dbReference>
<dbReference type="Proteomes" id="UP000886748">
    <property type="component" value="Unassembled WGS sequence"/>
</dbReference>
<accession>A0A9D1N0B7</accession>
<dbReference type="PANTHER" id="PTHR10357">
    <property type="entry name" value="ALPHA-AMYLASE FAMILY MEMBER"/>
    <property type="match status" value="1"/>
</dbReference>
<evidence type="ECO:0000313" key="3">
    <source>
        <dbReference type="EMBL" id="HIU92464.1"/>
    </source>
</evidence>
<protein>
    <recommendedName>
        <fullName evidence="2">Glycosyl hydrolase family 13 catalytic domain-containing protein</fullName>
    </recommendedName>
</protein>
<dbReference type="GO" id="GO:0004556">
    <property type="term" value="F:alpha-amylase activity"/>
    <property type="evidence" value="ECO:0007669"/>
    <property type="project" value="TreeGrafter"/>
</dbReference>
<sequence>MKKTFLKILSTLLVTVSLSVGMPSFAAMNNGIWINDLKTLFTRNQAIILAINIRSFNAVDKNGNDIIEPDKGEIPGNFVNAIGRLDEIASQGINTIHLLPITPVGKVKAMGTAGSLYAISDFTKLNPQLDDPSNDLTVEQEAKKFINECHKRNIRVIVDLPSCGSYDLYLSNPNLFVTGADGKPVVPADWTDVRLFKVTNPDGSLNDELFIQYKKFVDLVQRIGADGIRADVATSKTFDFWQKLISYARGNDPQFLFLAEASESWSQPVAPNAPFTPYYKLLEAGFDGWYGSFFDFKDWKTQDKFEKQLSLIKTIKKEFDAKNQPKAVIGSFATHDEMSPIITGGMPFADMIIWLQATLPVNSYFVDGFQSGDSYQYQYANQKAAKTYTDDDYYYVHKGKFDIFNFSRKPGSVNKRLLADFGIANKFKIMASEIIDKGDLCFLKTNNAHIFAYMINYRFSSILVVINKDLVYNNSVSVPVKGLKETDIIVPLAFTTTPGIEKGKINVDLRPGEATVFMISRGGAANKKN</sequence>
<dbReference type="GO" id="GO:0009313">
    <property type="term" value="P:oligosaccharide catabolic process"/>
    <property type="evidence" value="ECO:0007669"/>
    <property type="project" value="TreeGrafter"/>
</dbReference>
<feature type="signal peptide" evidence="1">
    <location>
        <begin position="1"/>
        <end position="26"/>
    </location>
</feature>
<gene>
    <name evidence="3" type="ORF">IAD26_04950</name>
</gene>
<evidence type="ECO:0000313" key="4">
    <source>
        <dbReference type="Proteomes" id="UP000886748"/>
    </source>
</evidence>